<reference evidence="4 5" key="1">
    <citation type="submission" date="2015-03" db="EMBL/GenBank/DDBJ databases">
        <authorList>
            <person name="Murphy D."/>
        </authorList>
    </citation>
    <scope>NUCLEOTIDE SEQUENCE [LARGE SCALE GENOMIC DNA]</scope>
    <source>
        <strain evidence="4 5">KMM 520</strain>
    </source>
</reference>
<dbReference type="PROSITE" id="PS51459">
    <property type="entry name" value="FIDO"/>
    <property type="match status" value="1"/>
</dbReference>
<gene>
    <name evidence="4" type="ORF">PTRA_a0463</name>
</gene>
<protein>
    <recommendedName>
        <fullName evidence="3">Fido domain-containing protein</fullName>
    </recommendedName>
</protein>
<proteinExistence type="predicted"/>
<feature type="active site" evidence="1">
    <location>
        <position position="205"/>
    </location>
</feature>
<dbReference type="Pfam" id="PF13776">
    <property type="entry name" value="DUF4172"/>
    <property type="match status" value="1"/>
</dbReference>
<dbReference type="InterPro" id="IPR025230">
    <property type="entry name" value="DUF4172"/>
</dbReference>
<dbReference type="PANTHER" id="PTHR13504">
    <property type="entry name" value="FIDO DOMAIN-CONTAINING PROTEIN DDB_G0283145"/>
    <property type="match status" value="1"/>
</dbReference>
<evidence type="ECO:0000256" key="2">
    <source>
        <dbReference type="PIRSR" id="PIRSR640198-2"/>
    </source>
</evidence>
<dbReference type="Pfam" id="PF02661">
    <property type="entry name" value="Fic"/>
    <property type="match status" value="1"/>
</dbReference>
<keyword evidence="2" id="KW-0547">Nucleotide-binding</keyword>
<feature type="domain" description="Fido" evidence="3">
    <location>
        <begin position="113"/>
        <end position="268"/>
    </location>
</feature>
<dbReference type="PATRIC" id="fig|1315283.4.peg.414"/>
<feature type="binding site" evidence="2">
    <location>
        <begin position="209"/>
        <end position="216"/>
    </location>
    <ligand>
        <name>ATP</name>
        <dbReference type="ChEBI" id="CHEBI:30616"/>
    </ligand>
</feature>
<evidence type="ECO:0000313" key="5">
    <source>
        <dbReference type="Proteomes" id="UP000065261"/>
    </source>
</evidence>
<dbReference type="AlphaFoldDB" id="A0A0U2WIU4"/>
<dbReference type="Gene3D" id="1.10.3290.10">
    <property type="entry name" value="Fido-like domain"/>
    <property type="match status" value="1"/>
</dbReference>
<dbReference type="EMBL" id="CP011034">
    <property type="protein sequence ID" value="ALS31819.1"/>
    <property type="molecule type" value="Genomic_DNA"/>
</dbReference>
<accession>A0A0U2WIU4</accession>
<sequence length="440" mass="50460">MYHWQQKNWPLFEYDVTRFEVSVSEYSKKAYSIEGALSQIPLSDHNDAFVHLLVEEALSTSAIEGEKLNREEVRSSVARFLGLKEPERGGYFPKEKGIAAMLVDVRKSIKSAMSKTLLCRWHTLLLHGSEDYYVNPITKGDYRDSSIDVIREDLYGDSEIIYKAPGNNRTEVEHEMDAFIQWYNSANCSGPIKAAVAHLWFVAIHPFQDGNGRVGRAIAEHALFQDFSRPPLFSMSSMINTNRMEYYQQLRNTNASLQINEWIAWFVELVRTSQDKSLESVEFVLQKSKFWAEYAEVKLNQRQEKVMKKIFTVGADGFVRDGLTNEKYRAITGAPTATATRDLKSLVDNGLLYPSGEGKRGLRYFVNFPQEKNLFADKGDVSLVTDVSLIKILQKIERNIEYFRGEKNSGLTKLIDEYKALSLDERVADRKLEKLLGRNR</sequence>
<organism evidence="4">
    <name type="scientific">Pseudoalteromonas translucida KMM 520</name>
    <dbReference type="NCBI Taxonomy" id="1315283"/>
    <lineage>
        <taxon>Bacteria</taxon>
        <taxon>Pseudomonadati</taxon>
        <taxon>Pseudomonadota</taxon>
        <taxon>Gammaproteobacteria</taxon>
        <taxon>Alteromonadales</taxon>
        <taxon>Pseudoalteromonadaceae</taxon>
        <taxon>Pseudoalteromonas</taxon>
    </lineage>
</organism>
<dbReference type="OrthoDB" id="9807853at2"/>
<dbReference type="RefSeq" id="WP_058372504.1">
    <property type="nucleotide sequence ID" value="NZ_CP011034.1"/>
</dbReference>
<dbReference type="GO" id="GO:0005524">
    <property type="term" value="F:ATP binding"/>
    <property type="evidence" value="ECO:0007669"/>
    <property type="project" value="UniProtKB-KW"/>
</dbReference>
<feature type="binding site" evidence="2">
    <location>
        <begin position="246"/>
        <end position="247"/>
    </location>
    <ligand>
        <name>ATP</name>
        <dbReference type="ChEBI" id="CHEBI:30616"/>
    </ligand>
</feature>
<dbReference type="KEGG" id="ptn:PTRA_a0463"/>
<dbReference type="InterPro" id="IPR003812">
    <property type="entry name" value="Fido"/>
</dbReference>
<dbReference type="InterPro" id="IPR036597">
    <property type="entry name" value="Fido-like_dom_sf"/>
</dbReference>
<dbReference type="InterPro" id="IPR040198">
    <property type="entry name" value="Fido_containing"/>
</dbReference>
<name>A0A0U2WIU4_9GAMM</name>
<feature type="binding site" evidence="2">
    <location>
        <position position="254"/>
    </location>
    <ligand>
        <name>ATP</name>
        <dbReference type="ChEBI" id="CHEBI:30616"/>
    </ligand>
</feature>
<evidence type="ECO:0000313" key="4">
    <source>
        <dbReference type="EMBL" id="ALS31819.1"/>
    </source>
</evidence>
<dbReference type="PANTHER" id="PTHR13504:SF33">
    <property type="entry name" value="FIC FAMILY PROTEIN"/>
    <property type="match status" value="1"/>
</dbReference>
<dbReference type="Proteomes" id="UP000065261">
    <property type="component" value="Chromosome I"/>
</dbReference>
<evidence type="ECO:0000256" key="1">
    <source>
        <dbReference type="PIRSR" id="PIRSR640198-1"/>
    </source>
</evidence>
<keyword evidence="2" id="KW-0067">ATP-binding</keyword>
<dbReference type="SUPFAM" id="SSF140931">
    <property type="entry name" value="Fic-like"/>
    <property type="match status" value="1"/>
</dbReference>
<evidence type="ECO:0000259" key="3">
    <source>
        <dbReference type="PROSITE" id="PS51459"/>
    </source>
</evidence>